<accession>A0A2N0DDF5</accession>
<gene>
    <name evidence="5" type="ORF">CWR43_07555</name>
    <name evidence="6" type="ORF">N2599_20090</name>
</gene>
<evidence type="ECO:0000256" key="1">
    <source>
        <dbReference type="ARBA" id="ARBA00009477"/>
    </source>
</evidence>
<comment type="similarity">
    <text evidence="1">Belongs to the membrane fusion protein (MFP) (TC 8.A.1) family.</text>
</comment>
<dbReference type="AlphaFoldDB" id="A0A2N0DDF5"/>
<dbReference type="EMBL" id="PIQN01000005">
    <property type="protein sequence ID" value="PKA44145.1"/>
    <property type="molecule type" value="Genomic_DNA"/>
</dbReference>
<dbReference type="EMBL" id="CP104143">
    <property type="protein sequence ID" value="UWU14382.1"/>
    <property type="molecule type" value="Genomic_DNA"/>
</dbReference>
<dbReference type="GO" id="GO:1990281">
    <property type="term" value="C:efflux pump complex"/>
    <property type="evidence" value="ECO:0007669"/>
    <property type="project" value="TreeGrafter"/>
</dbReference>
<keyword evidence="3" id="KW-0472">Membrane</keyword>
<dbReference type="Gene3D" id="2.40.420.20">
    <property type="match status" value="1"/>
</dbReference>
<dbReference type="InterPro" id="IPR058627">
    <property type="entry name" value="MdtA-like_C"/>
</dbReference>
<dbReference type="STRING" id="1041146.GCA_000427985_01170"/>
<evidence type="ECO:0000313" key="8">
    <source>
        <dbReference type="Proteomes" id="UP001060123"/>
    </source>
</evidence>
<evidence type="ECO:0000259" key="4">
    <source>
        <dbReference type="Pfam" id="PF25967"/>
    </source>
</evidence>
<reference evidence="5 7" key="1">
    <citation type="submission" date="2017-11" db="EMBL/GenBank/DDBJ databases">
        <authorList>
            <person name="Han C.G."/>
        </authorList>
    </citation>
    <scope>NUCLEOTIDE SEQUENCE [LARGE SCALE GENOMIC DNA]</scope>
    <source>
        <strain evidence="5 7">HCNT1</strain>
    </source>
</reference>
<keyword evidence="2" id="KW-0175">Coiled coil</keyword>
<feature type="domain" description="Multidrug resistance protein MdtA-like C-terminal permuted SH3" evidence="4">
    <location>
        <begin position="367"/>
        <end position="426"/>
    </location>
</feature>
<dbReference type="Gene3D" id="2.40.30.170">
    <property type="match status" value="1"/>
</dbReference>
<dbReference type="Proteomes" id="UP000232164">
    <property type="component" value="Unassembled WGS sequence"/>
</dbReference>
<keyword evidence="8" id="KW-1185">Reference proteome</keyword>
<dbReference type="Proteomes" id="UP001060123">
    <property type="component" value="Chromosome"/>
</dbReference>
<dbReference type="Gene3D" id="1.10.287.470">
    <property type="entry name" value="Helix hairpin bin"/>
    <property type="match status" value="1"/>
</dbReference>
<feature type="coiled-coil region" evidence="2">
    <location>
        <begin position="159"/>
        <end position="186"/>
    </location>
</feature>
<evidence type="ECO:0000256" key="2">
    <source>
        <dbReference type="SAM" id="Coils"/>
    </source>
</evidence>
<reference evidence="5 7" key="2">
    <citation type="submission" date="2017-12" db="EMBL/GenBank/DDBJ databases">
        <title>Genome sequence of Rhizobium sullae HCNT1 isolated from Sulla coronaria nodules and featuring peculiar denitrification phenotypes.</title>
        <authorList>
            <person name="De Diego-Diaz B."/>
            <person name="Treu L."/>
            <person name="Campanaro S."/>
            <person name="Da Silva Duarte V."/>
            <person name="Basaglia M."/>
            <person name="Favaro L."/>
            <person name="Casella S."/>
            <person name="Squartini A."/>
        </authorList>
    </citation>
    <scope>NUCLEOTIDE SEQUENCE [LARGE SCALE GENOMIC DNA]</scope>
    <source>
        <strain evidence="5 7">HCNT1</strain>
    </source>
</reference>
<keyword evidence="3" id="KW-0812">Transmembrane</keyword>
<evidence type="ECO:0000313" key="6">
    <source>
        <dbReference type="EMBL" id="UWU14382.1"/>
    </source>
</evidence>
<dbReference type="PANTHER" id="PTHR30469:SF33">
    <property type="entry name" value="SLR1207 PROTEIN"/>
    <property type="match status" value="1"/>
</dbReference>
<dbReference type="Gene3D" id="2.40.50.100">
    <property type="match status" value="1"/>
</dbReference>
<protein>
    <submittedName>
        <fullName evidence="6">Efflux RND transporter periplasmic adaptor subunit</fullName>
    </submittedName>
    <submittedName>
        <fullName evidence="5">HlyD family secretion protein</fullName>
    </submittedName>
</protein>
<evidence type="ECO:0000313" key="5">
    <source>
        <dbReference type="EMBL" id="PKA44145.1"/>
    </source>
</evidence>
<feature type="transmembrane region" description="Helical" evidence="3">
    <location>
        <begin position="32"/>
        <end position="54"/>
    </location>
</feature>
<dbReference type="Pfam" id="PF25967">
    <property type="entry name" value="RND-MFP_C"/>
    <property type="match status" value="1"/>
</dbReference>
<reference evidence="6" key="3">
    <citation type="submission" date="2022-09" db="EMBL/GenBank/DDBJ databases">
        <title>Australian commercial rhizobial inoculants.</title>
        <authorList>
            <person name="Kohlmeier M.G."/>
            <person name="O'Hara G.W."/>
            <person name="Colombi E."/>
            <person name="Ramsay J.P."/>
            <person name="Terpolilli J."/>
        </authorList>
    </citation>
    <scope>NUCLEOTIDE SEQUENCE</scope>
    <source>
        <strain evidence="6">WSM1592</strain>
    </source>
</reference>
<dbReference type="InterPro" id="IPR006143">
    <property type="entry name" value="RND_pump_MFP"/>
</dbReference>
<proteinExistence type="inferred from homology"/>
<dbReference type="GO" id="GO:0015562">
    <property type="term" value="F:efflux transmembrane transporter activity"/>
    <property type="evidence" value="ECO:0007669"/>
    <property type="project" value="TreeGrafter"/>
</dbReference>
<dbReference type="PANTHER" id="PTHR30469">
    <property type="entry name" value="MULTIDRUG RESISTANCE PROTEIN MDTA"/>
    <property type="match status" value="1"/>
</dbReference>
<dbReference type="NCBIfam" id="TIGR01730">
    <property type="entry name" value="RND_mfp"/>
    <property type="match status" value="1"/>
</dbReference>
<sequence>MRHSFSRDQFLGGDAGKVVLLATDRPIRRRRVWPYALGMGVALLVAALVALYTISVQTASTLAVPTEGLTIATATKGAFTEFIPLRGRILPQETVFLDMVQDGRVEEIFHRAGDHVAVGAPLVRISNPNLELSIATQESSAIDHLNSQMALRLNVSQTMTGAEAALEEARYRVEQLQRQHNMQSRLVVRGVGPAAEEQRLNEDLAYWKSILEIRRRTLDRVNSQAESIERSVSETSSRLEEAIDAARSQLDALVIRAPITGYLTHLDVSLGRHLATGQSIGQIDDNEGFKVEAMLDEFYLGRVRVGQRASGAVDGVAVTLSVASISPRITDGKFKIEAEFDPSVPMSNVTRGQAITGRLDLAQRETDVLMIPLGAFWETTGGNWIFVVNGSTAERRNIQVGRRTVETVEIVGGLKEGDRVITSSYQGFGDYQSLSIN</sequence>
<evidence type="ECO:0000256" key="3">
    <source>
        <dbReference type="SAM" id="Phobius"/>
    </source>
</evidence>
<keyword evidence="3" id="KW-1133">Transmembrane helix</keyword>
<dbReference type="RefSeq" id="WP_027510661.1">
    <property type="nucleotide sequence ID" value="NZ_CP104143.1"/>
</dbReference>
<evidence type="ECO:0000313" key="7">
    <source>
        <dbReference type="Proteomes" id="UP000232164"/>
    </source>
</evidence>
<name>A0A2N0DDF5_RHISU</name>
<organism evidence="5 7">
    <name type="scientific">Rhizobium sullae</name>
    <name type="common">Rhizobium hedysari</name>
    <dbReference type="NCBI Taxonomy" id="50338"/>
    <lineage>
        <taxon>Bacteria</taxon>
        <taxon>Pseudomonadati</taxon>
        <taxon>Pseudomonadota</taxon>
        <taxon>Alphaproteobacteria</taxon>
        <taxon>Hyphomicrobiales</taxon>
        <taxon>Rhizobiaceae</taxon>
        <taxon>Rhizobium/Agrobacterium group</taxon>
        <taxon>Rhizobium</taxon>
    </lineage>
</organism>